<evidence type="ECO:0000313" key="7">
    <source>
        <dbReference type="EMBL" id="NWQ72381.1"/>
    </source>
</evidence>
<sequence>VLRQRLGLRCFLGLTATATPATARDVSRHLGVPPGAVPAASPRGAVVPPNLLLSVSAERDRDQALVSLLRGERLAGSVLVYCARREQTERVAGLIRARVPESDGKGSNFGSQFPRSGSRFPHFQDQILRVKSHIFAYHAGLSGPERRRIQRSFTGGRLRVVVATVAFGMGLDKPDVRAVVHYDIPKDFESYVQEIGRAGRDGRPARCHLFLDPEV</sequence>
<evidence type="ECO:0000256" key="5">
    <source>
        <dbReference type="SAM" id="SignalP"/>
    </source>
</evidence>
<dbReference type="GO" id="GO:0009378">
    <property type="term" value="F:four-way junction helicase activity"/>
    <property type="evidence" value="ECO:0007669"/>
    <property type="project" value="TreeGrafter"/>
</dbReference>
<dbReference type="Proteomes" id="UP000556200">
    <property type="component" value="Unassembled WGS sequence"/>
</dbReference>
<evidence type="ECO:0000259" key="6">
    <source>
        <dbReference type="PROSITE" id="PS51194"/>
    </source>
</evidence>
<protein>
    <recommendedName>
        <fullName evidence="4">DNA 3'-5' helicase</fullName>
        <ecNumber evidence="4">5.6.2.4</ecNumber>
    </recommendedName>
</protein>
<evidence type="ECO:0000256" key="2">
    <source>
        <dbReference type="ARBA" id="ARBA00023235"/>
    </source>
</evidence>
<dbReference type="PANTHER" id="PTHR13710:SF108">
    <property type="entry name" value="ATP-DEPENDENT DNA HELICASE Q4"/>
    <property type="match status" value="1"/>
</dbReference>
<dbReference type="GO" id="GO:0000724">
    <property type="term" value="P:double-strand break repair via homologous recombination"/>
    <property type="evidence" value="ECO:0007669"/>
    <property type="project" value="TreeGrafter"/>
</dbReference>
<name>A0A7K4RG92_9TYRA</name>
<keyword evidence="5" id="KW-0732">Signal</keyword>
<dbReference type="GO" id="GO:0005694">
    <property type="term" value="C:chromosome"/>
    <property type="evidence" value="ECO:0007669"/>
    <property type="project" value="TreeGrafter"/>
</dbReference>
<evidence type="ECO:0000256" key="4">
    <source>
        <dbReference type="ARBA" id="ARBA00034808"/>
    </source>
</evidence>
<feature type="domain" description="Helicase C-terminal" evidence="6">
    <location>
        <begin position="60"/>
        <end position="215"/>
    </location>
</feature>
<comment type="catalytic activity">
    <reaction evidence="3">
        <text>Couples ATP hydrolysis with the unwinding of duplex DNA by translocating in the 3'-5' direction.</text>
        <dbReference type="EC" id="5.6.2.4"/>
    </reaction>
</comment>
<feature type="signal peptide" evidence="5">
    <location>
        <begin position="1"/>
        <end position="23"/>
    </location>
</feature>
<feature type="chain" id="PRO_5029710095" description="DNA 3'-5' helicase" evidence="5">
    <location>
        <begin position="24"/>
        <end position="215"/>
    </location>
</feature>
<evidence type="ECO:0000313" key="8">
    <source>
        <dbReference type="Proteomes" id="UP000556200"/>
    </source>
</evidence>
<dbReference type="GO" id="GO:0043138">
    <property type="term" value="F:3'-5' DNA helicase activity"/>
    <property type="evidence" value="ECO:0007669"/>
    <property type="project" value="UniProtKB-EC"/>
</dbReference>
<reference evidence="7 8" key="1">
    <citation type="submission" date="2019-09" db="EMBL/GenBank/DDBJ databases">
        <title>Bird 10,000 Genomes (B10K) Project - Family phase.</title>
        <authorList>
            <person name="Zhang G."/>
        </authorList>
    </citation>
    <scope>NUCLEOTIDE SEQUENCE [LARGE SCALE GENOMIC DNA]</scope>
    <source>
        <strain evidence="7">B10K-DU-004-15</strain>
        <tissue evidence="7">Mixed tissue sample</tissue>
    </source>
</reference>
<dbReference type="InterPro" id="IPR001650">
    <property type="entry name" value="Helicase_C-like"/>
</dbReference>
<feature type="non-terminal residue" evidence="7">
    <location>
        <position position="215"/>
    </location>
</feature>
<dbReference type="GO" id="GO:0005737">
    <property type="term" value="C:cytoplasm"/>
    <property type="evidence" value="ECO:0007669"/>
    <property type="project" value="TreeGrafter"/>
</dbReference>
<keyword evidence="2" id="KW-0413">Isomerase</keyword>
<dbReference type="Pfam" id="PF00271">
    <property type="entry name" value="Helicase_C"/>
    <property type="match status" value="1"/>
</dbReference>
<feature type="non-terminal residue" evidence="7">
    <location>
        <position position="1"/>
    </location>
</feature>
<evidence type="ECO:0000256" key="1">
    <source>
        <dbReference type="ARBA" id="ARBA00005446"/>
    </source>
</evidence>
<dbReference type="PROSITE" id="PS51194">
    <property type="entry name" value="HELICASE_CTER"/>
    <property type="match status" value="1"/>
</dbReference>
<keyword evidence="8" id="KW-1185">Reference proteome</keyword>
<dbReference type="Gene3D" id="3.40.50.300">
    <property type="entry name" value="P-loop containing nucleotide triphosphate hydrolases"/>
    <property type="match status" value="1"/>
</dbReference>
<comment type="caution">
    <text evidence="7">The sequence shown here is derived from an EMBL/GenBank/DDBJ whole genome shotgun (WGS) entry which is preliminary data.</text>
</comment>
<dbReference type="GO" id="GO:0005634">
    <property type="term" value="C:nucleus"/>
    <property type="evidence" value="ECO:0007669"/>
    <property type="project" value="TreeGrafter"/>
</dbReference>
<keyword evidence="7" id="KW-0378">Hydrolase</keyword>
<comment type="similarity">
    <text evidence="1">Belongs to the helicase family. RecQ subfamily.</text>
</comment>
<gene>
    <name evidence="7" type="primary">Recql4_0</name>
    <name evidence="7" type="ORF">NEOCIN_R07173</name>
</gene>
<dbReference type="EC" id="5.6.2.4" evidence="4"/>
<dbReference type="InterPro" id="IPR027417">
    <property type="entry name" value="P-loop_NTPase"/>
</dbReference>
<keyword evidence="7" id="KW-0067">ATP-binding</keyword>
<keyword evidence="7" id="KW-0347">Helicase</keyword>
<keyword evidence="7" id="KW-0547">Nucleotide-binding</keyword>
<dbReference type="AlphaFoldDB" id="A0A7K4RG92"/>
<organism evidence="7 8">
    <name type="scientific">Neopipo cinnamomea</name>
    <dbReference type="NCBI Taxonomy" id="456388"/>
    <lineage>
        <taxon>Eukaryota</taxon>
        <taxon>Metazoa</taxon>
        <taxon>Chordata</taxon>
        <taxon>Craniata</taxon>
        <taxon>Vertebrata</taxon>
        <taxon>Euteleostomi</taxon>
        <taxon>Archelosauria</taxon>
        <taxon>Archosauria</taxon>
        <taxon>Dinosauria</taxon>
        <taxon>Saurischia</taxon>
        <taxon>Theropoda</taxon>
        <taxon>Coelurosauria</taxon>
        <taxon>Aves</taxon>
        <taxon>Neognathae</taxon>
        <taxon>Neoaves</taxon>
        <taxon>Telluraves</taxon>
        <taxon>Australaves</taxon>
        <taxon>Passeriformes</taxon>
        <taxon>Tyrannidae</taxon>
        <taxon>Neopipo</taxon>
    </lineage>
</organism>
<dbReference type="EMBL" id="VYZA01004930">
    <property type="protein sequence ID" value="NWQ72381.1"/>
    <property type="molecule type" value="Genomic_DNA"/>
</dbReference>
<dbReference type="PANTHER" id="PTHR13710">
    <property type="entry name" value="DNA HELICASE RECQ FAMILY MEMBER"/>
    <property type="match status" value="1"/>
</dbReference>
<accession>A0A7K4RG92</accession>
<evidence type="ECO:0000256" key="3">
    <source>
        <dbReference type="ARBA" id="ARBA00034617"/>
    </source>
</evidence>
<dbReference type="SMART" id="SM00490">
    <property type="entry name" value="HELICc"/>
    <property type="match status" value="1"/>
</dbReference>
<proteinExistence type="inferred from homology"/>
<dbReference type="SUPFAM" id="SSF52540">
    <property type="entry name" value="P-loop containing nucleoside triphosphate hydrolases"/>
    <property type="match status" value="1"/>
</dbReference>
<dbReference type="GO" id="GO:0000723">
    <property type="term" value="P:telomere maintenance"/>
    <property type="evidence" value="ECO:0007669"/>
    <property type="project" value="TreeGrafter"/>
</dbReference>